<organism evidence="1">
    <name type="scientific">Oryza glumipatula</name>
    <dbReference type="NCBI Taxonomy" id="40148"/>
    <lineage>
        <taxon>Eukaryota</taxon>
        <taxon>Viridiplantae</taxon>
        <taxon>Streptophyta</taxon>
        <taxon>Embryophyta</taxon>
        <taxon>Tracheophyta</taxon>
        <taxon>Spermatophyta</taxon>
        <taxon>Magnoliopsida</taxon>
        <taxon>Liliopsida</taxon>
        <taxon>Poales</taxon>
        <taxon>Poaceae</taxon>
        <taxon>BOP clade</taxon>
        <taxon>Oryzoideae</taxon>
        <taxon>Oryzeae</taxon>
        <taxon>Oryzinae</taxon>
        <taxon>Oryza</taxon>
    </lineage>
</organism>
<protein>
    <submittedName>
        <fullName evidence="1">Uncharacterized protein</fullName>
    </submittedName>
</protein>
<dbReference type="AlphaFoldDB" id="A0A0D9ZZ19"/>
<dbReference type="Proteomes" id="UP000026961">
    <property type="component" value="Chromosome 5"/>
</dbReference>
<keyword evidence="2" id="KW-1185">Reference proteome</keyword>
<dbReference type="Gramene" id="OGLUM05G17010.1">
    <property type="protein sequence ID" value="OGLUM05G17010.1"/>
    <property type="gene ID" value="OGLUM05G17010"/>
</dbReference>
<evidence type="ECO:0000313" key="2">
    <source>
        <dbReference type="Proteomes" id="UP000026961"/>
    </source>
</evidence>
<reference evidence="1" key="2">
    <citation type="submission" date="2018-05" db="EMBL/GenBank/DDBJ databases">
        <title>OgluRS3 (Oryza glumaepatula Reference Sequence Version 3).</title>
        <authorList>
            <person name="Zhang J."/>
            <person name="Kudrna D."/>
            <person name="Lee S."/>
            <person name="Talag J."/>
            <person name="Welchert J."/>
            <person name="Wing R.A."/>
        </authorList>
    </citation>
    <scope>NUCLEOTIDE SEQUENCE [LARGE SCALE GENOMIC DNA]</scope>
</reference>
<dbReference type="EnsemblPlants" id="OGLUM05G17010.1">
    <property type="protein sequence ID" value="OGLUM05G17010.1"/>
    <property type="gene ID" value="OGLUM05G17010"/>
</dbReference>
<accession>A0A0D9ZZ19</accession>
<evidence type="ECO:0000313" key="1">
    <source>
        <dbReference type="EnsemblPlants" id="OGLUM05G17010.1"/>
    </source>
</evidence>
<proteinExistence type="predicted"/>
<name>A0A0D9ZZ19_9ORYZ</name>
<reference evidence="1" key="1">
    <citation type="submission" date="2015-04" db="UniProtKB">
        <authorList>
            <consortium name="EnsemblPlants"/>
        </authorList>
    </citation>
    <scope>IDENTIFICATION</scope>
</reference>
<sequence>MAGVVVGGCGHRTTAARARTRPCTATAPQQAFAEKLASQPAAARCAGRRKILKKLASCARAGARRGGVELRSCGGGAMMVAWRGRTEVVVVETMWRH</sequence>
<dbReference type="HOGENOM" id="CLU_2350188_0_0_1"/>